<dbReference type="SMART" id="SM00184">
    <property type="entry name" value="RING"/>
    <property type="match status" value="1"/>
</dbReference>
<evidence type="ECO:0000256" key="3">
    <source>
        <dbReference type="ARBA" id="ARBA00004906"/>
    </source>
</evidence>
<dbReference type="PROSITE" id="PS50089">
    <property type="entry name" value="ZF_RING_2"/>
    <property type="match status" value="1"/>
</dbReference>
<keyword evidence="7" id="KW-0808">Transferase</keyword>
<evidence type="ECO:0000256" key="18">
    <source>
        <dbReference type="ARBA" id="ARBA00082369"/>
    </source>
</evidence>
<evidence type="ECO:0000256" key="13">
    <source>
        <dbReference type="ARBA" id="ARBA00023125"/>
    </source>
</evidence>
<dbReference type="InterPro" id="IPR013083">
    <property type="entry name" value="Znf_RING/FYVE/PHD"/>
</dbReference>
<keyword evidence="9 20" id="KW-0227">DNA damage</keyword>
<evidence type="ECO:0000256" key="16">
    <source>
        <dbReference type="ARBA" id="ARBA00031783"/>
    </source>
</evidence>
<proteinExistence type="inferred from homology"/>
<evidence type="ECO:0000259" key="23">
    <source>
        <dbReference type="PROSITE" id="PS50800"/>
    </source>
</evidence>
<reference evidence="25" key="1">
    <citation type="journal article" date="2019" name="Environ. Microbiol.">
        <title>Fungal ecological strategies reflected in gene transcription - a case study of two litter decomposers.</title>
        <authorList>
            <person name="Barbi F."/>
            <person name="Kohler A."/>
            <person name="Barry K."/>
            <person name="Baskaran P."/>
            <person name="Daum C."/>
            <person name="Fauchery L."/>
            <person name="Ihrmark K."/>
            <person name="Kuo A."/>
            <person name="LaButti K."/>
            <person name="Lipzen A."/>
            <person name="Morin E."/>
            <person name="Grigoriev I.V."/>
            <person name="Henrissat B."/>
            <person name="Lindahl B."/>
            <person name="Martin F."/>
        </authorList>
    </citation>
    <scope>NUCLEOTIDE SEQUENCE</scope>
    <source>
        <strain evidence="25">JB14</strain>
    </source>
</reference>
<evidence type="ECO:0000256" key="9">
    <source>
        <dbReference type="ARBA" id="ARBA00022763"/>
    </source>
</evidence>
<evidence type="ECO:0000313" key="25">
    <source>
        <dbReference type="EMBL" id="KAE9395817.1"/>
    </source>
</evidence>
<comment type="similarity">
    <text evidence="4">Belongs to the RAD18 family.</text>
</comment>
<feature type="compositionally biased region" description="Basic and acidic residues" evidence="21">
    <location>
        <begin position="218"/>
        <end position="233"/>
    </location>
</feature>
<feature type="region of interest" description="Disordered" evidence="21">
    <location>
        <begin position="208"/>
        <end position="233"/>
    </location>
</feature>
<evidence type="ECO:0000256" key="4">
    <source>
        <dbReference type="ARBA" id="ARBA00009506"/>
    </source>
</evidence>
<dbReference type="GO" id="GO:0006301">
    <property type="term" value="P:DNA damage tolerance"/>
    <property type="evidence" value="ECO:0007669"/>
    <property type="project" value="InterPro"/>
</dbReference>
<evidence type="ECO:0000256" key="12">
    <source>
        <dbReference type="ARBA" id="ARBA00022833"/>
    </source>
</evidence>
<dbReference type="InterPro" id="IPR017907">
    <property type="entry name" value="Znf_RING_CS"/>
</dbReference>
<evidence type="ECO:0000256" key="19">
    <source>
        <dbReference type="PROSITE-ProRule" id="PRU00175"/>
    </source>
</evidence>
<dbReference type="Gene3D" id="3.30.40.10">
    <property type="entry name" value="Zinc/RING finger domain, C3HC4 (zinc finger)"/>
    <property type="match status" value="1"/>
</dbReference>
<dbReference type="PROSITE" id="PS51908">
    <property type="entry name" value="ZF_UBZ4"/>
    <property type="match status" value="1"/>
</dbReference>
<dbReference type="Pfam" id="PF13923">
    <property type="entry name" value="zf-C3HC4_2"/>
    <property type="match status" value="1"/>
</dbReference>
<keyword evidence="26" id="KW-1185">Reference proteome</keyword>
<dbReference type="InterPro" id="IPR006642">
    <property type="entry name" value="Rad18_UBZ4"/>
</dbReference>
<accession>A0A6A4HF08</accession>
<evidence type="ECO:0000259" key="24">
    <source>
        <dbReference type="PROSITE" id="PS51908"/>
    </source>
</evidence>
<evidence type="ECO:0000256" key="17">
    <source>
        <dbReference type="ARBA" id="ARBA00074353"/>
    </source>
</evidence>
<keyword evidence="10 19" id="KW-0863">Zinc-finger</keyword>
<dbReference type="PROSITE" id="PS50800">
    <property type="entry name" value="SAP"/>
    <property type="match status" value="1"/>
</dbReference>
<keyword evidence="13" id="KW-0238">DNA-binding</keyword>
<dbReference type="SMART" id="SM00734">
    <property type="entry name" value="ZnF_Rad18"/>
    <property type="match status" value="1"/>
</dbReference>
<keyword evidence="11" id="KW-0833">Ubl conjugation pathway</keyword>
<feature type="region of interest" description="Disordered" evidence="21">
    <location>
        <begin position="139"/>
        <end position="160"/>
    </location>
</feature>
<evidence type="ECO:0000256" key="5">
    <source>
        <dbReference type="ARBA" id="ARBA00012483"/>
    </source>
</evidence>
<evidence type="ECO:0000259" key="22">
    <source>
        <dbReference type="PROSITE" id="PS50089"/>
    </source>
</evidence>
<evidence type="ECO:0000256" key="2">
    <source>
        <dbReference type="ARBA" id="ARBA00004123"/>
    </source>
</evidence>
<dbReference type="PANTHER" id="PTHR14134">
    <property type="entry name" value="E3 UBIQUITIN-PROTEIN LIGASE RAD18"/>
    <property type="match status" value="1"/>
</dbReference>
<gene>
    <name evidence="25" type="ORF">BT96DRAFT_1042907</name>
</gene>
<dbReference type="GO" id="GO:0003697">
    <property type="term" value="F:single-stranded DNA binding"/>
    <property type="evidence" value="ECO:0007669"/>
    <property type="project" value="InterPro"/>
</dbReference>
<keyword evidence="15" id="KW-0539">Nucleus</keyword>
<dbReference type="AlphaFoldDB" id="A0A6A4HF08"/>
<dbReference type="InterPro" id="IPR003034">
    <property type="entry name" value="SAP_dom"/>
</dbReference>
<dbReference type="GO" id="GO:0006513">
    <property type="term" value="P:protein monoubiquitination"/>
    <property type="evidence" value="ECO:0007669"/>
    <property type="project" value="InterPro"/>
</dbReference>
<evidence type="ECO:0000256" key="1">
    <source>
        <dbReference type="ARBA" id="ARBA00000900"/>
    </source>
</evidence>
<dbReference type="SUPFAM" id="SSF57850">
    <property type="entry name" value="RING/U-box"/>
    <property type="match status" value="1"/>
</dbReference>
<keyword evidence="14 20" id="KW-0234">DNA repair</keyword>
<dbReference type="OrthoDB" id="9049620at2759"/>
<dbReference type="SMART" id="SM00513">
    <property type="entry name" value="SAP"/>
    <property type="match status" value="1"/>
</dbReference>
<feature type="domain" description="UBZ4-type" evidence="24">
    <location>
        <begin position="162"/>
        <end position="190"/>
    </location>
</feature>
<evidence type="ECO:0000256" key="10">
    <source>
        <dbReference type="ARBA" id="ARBA00022771"/>
    </source>
</evidence>
<evidence type="ECO:0000256" key="15">
    <source>
        <dbReference type="ARBA" id="ARBA00023242"/>
    </source>
</evidence>
<organism evidence="25 26">
    <name type="scientific">Gymnopus androsaceus JB14</name>
    <dbReference type="NCBI Taxonomy" id="1447944"/>
    <lineage>
        <taxon>Eukaryota</taxon>
        <taxon>Fungi</taxon>
        <taxon>Dikarya</taxon>
        <taxon>Basidiomycota</taxon>
        <taxon>Agaricomycotina</taxon>
        <taxon>Agaricomycetes</taxon>
        <taxon>Agaricomycetidae</taxon>
        <taxon>Agaricales</taxon>
        <taxon>Marasmiineae</taxon>
        <taxon>Omphalotaceae</taxon>
        <taxon>Gymnopus</taxon>
    </lineage>
</organism>
<sequence>MAGKNQIQKLMAEVQDPSDFPEHSKSPGLRLLDSALRCTICSELYDGPVTLKCGHCFCSLCIRQSLAEKQECPACREEEVSEGHLRRNTVMEEAVTAWKACRPYILQVLKDVAQHDVASSRPSKKRRLDEDLYEQDVACSSPEGAKHPPAVKQTGSPHPDELVDCPVCSKRVKYKIINEHMDEGCTSEPEPDFSSKAQWENLLGSKSLLGKKKKKGKERALSEEKDDPLPKKSYDTLRDKAIKALLQEHDLSTTGSRQMLIARHQRWVSIYNANLDKAEKLRKSLPSLRRDLEQWETQQKNKTKRPVVDSDTYQIKQKSEFDKLVEAARPKKPSSAIQTTSGEMSAAPAHVPRSRTISPSLAEKAIVVDDFEDERMEN</sequence>
<keyword evidence="12" id="KW-0862">Zinc</keyword>
<evidence type="ECO:0000256" key="8">
    <source>
        <dbReference type="ARBA" id="ARBA00022723"/>
    </source>
</evidence>
<evidence type="ECO:0000256" key="7">
    <source>
        <dbReference type="ARBA" id="ARBA00022679"/>
    </source>
</evidence>
<dbReference type="Gene3D" id="3.30.160.60">
    <property type="entry name" value="Classic Zinc Finger"/>
    <property type="match status" value="1"/>
</dbReference>
<feature type="domain" description="RING-type" evidence="22">
    <location>
        <begin position="38"/>
        <end position="76"/>
    </location>
</feature>
<evidence type="ECO:0000256" key="14">
    <source>
        <dbReference type="ARBA" id="ARBA00023204"/>
    </source>
</evidence>
<dbReference type="PANTHER" id="PTHR14134:SF2">
    <property type="entry name" value="E3 UBIQUITIN-PROTEIN LIGASE RAD18"/>
    <property type="match status" value="1"/>
</dbReference>
<dbReference type="EMBL" id="ML769524">
    <property type="protein sequence ID" value="KAE9395817.1"/>
    <property type="molecule type" value="Genomic_DNA"/>
</dbReference>
<feature type="domain" description="SAP" evidence="23">
    <location>
        <begin position="234"/>
        <end position="268"/>
    </location>
</feature>
<dbReference type="InterPro" id="IPR001841">
    <property type="entry name" value="Znf_RING"/>
</dbReference>
<feature type="region of interest" description="Disordered" evidence="21">
    <location>
        <begin position="326"/>
        <end position="358"/>
    </location>
</feature>
<dbReference type="FunFam" id="3.30.40.10:FF:000172">
    <property type="entry name" value="E3 ubiquitin-protein ligase RAD18"/>
    <property type="match status" value="1"/>
</dbReference>
<dbReference type="Pfam" id="PF02037">
    <property type="entry name" value="SAP"/>
    <property type="match status" value="1"/>
</dbReference>
<evidence type="ECO:0000256" key="20">
    <source>
        <dbReference type="PROSITE-ProRule" id="PRU01256"/>
    </source>
</evidence>
<protein>
    <recommendedName>
        <fullName evidence="6">Postreplication repair E3 ubiquitin-protein ligase RAD18</fullName>
        <ecNumber evidence="5">2.3.2.27</ecNumber>
    </recommendedName>
    <alternativeName>
        <fullName evidence="17">Postreplication repair E3 ubiquitin-protein ligase rad18</fullName>
    </alternativeName>
    <alternativeName>
        <fullName evidence="16 18">RING-type E3 ubiquitin transferase RAD18</fullName>
    </alternativeName>
</protein>
<dbReference type="UniPathway" id="UPA00143"/>
<evidence type="ECO:0000256" key="11">
    <source>
        <dbReference type="ARBA" id="ARBA00022786"/>
    </source>
</evidence>
<comment type="pathway">
    <text evidence="3">Protein modification; protein ubiquitination.</text>
</comment>
<evidence type="ECO:0000256" key="6">
    <source>
        <dbReference type="ARBA" id="ARBA00015551"/>
    </source>
</evidence>
<keyword evidence="8" id="KW-0479">Metal-binding</keyword>
<dbReference type="GO" id="GO:0006281">
    <property type="term" value="P:DNA repair"/>
    <property type="evidence" value="ECO:0007669"/>
    <property type="project" value="UniProtKB-KW"/>
</dbReference>
<dbReference type="GO" id="GO:0005634">
    <property type="term" value="C:nucleus"/>
    <property type="evidence" value="ECO:0007669"/>
    <property type="project" value="UniProtKB-SubCell"/>
</dbReference>
<dbReference type="EC" id="2.3.2.27" evidence="5"/>
<comment type="subcellular location">
    <subcellularLocation>
        <location evidence="2">Nucleus</location>
    </subcellularLocation>
</comment>
<dbReference type="GO" id="GO:0097505">
    <property type="term" value="C:Rad6-Rad18 complex"/>
    <property type="evidence" value="ECO:0007669"/>
    <property type="project" value="TreeGrafter"/>
</dbReference>
<dbReference type="InterPro" id="IPR039577">
    <property type="entry name" value="Rad18"/>
</dbReference>
<comment type="catalytic activity">
    <reaction evidence="1">
        <text>S-ubiquitinyl-[E2 ubiquitin-conjugating enzyme]-L-cysteine + [acceptor protein]-L-lysine = [E2 ubiquitin-conjugating enzyme]-L-cysteine + N(6)-ubiquitinyl-[acceptor protein]-L-lysine.</text>
        <dbReference type="EC" id="2.3.2.27"/>
    </reaction>
</comment>
<evidence type="ECO:0000313" key="26">
    <source>
        <dbReference type="Proteomes" id="UP000799118"/>
    </source>
</evidence>
<dbReference type="GO" id="GO:0008270">
    <property type="term" value="F:zinc ion binding"/>
    <property type="evidence" value="ECO:0007669"/>
    <property type="project" value="UniProtKB-KW"/>
</dbReference>
<dbReference type="GO" id="GO:0061630">
    <property type="term" value="F:ubiquitin protein ligase activity"/>
    <property type="evidence" value="ECO:0007669"/>
    <property type="project" value="UniProtKB-EC"/>
</dbReference>
<dbReference type="PROSITE" id="PS00518">
    <property type="entry name" value="ZF_RING_1"/>
    <property type="match status" value="1"/>
</dbReference>
<dbReference type="Proteomes" id="UP000799118">
    <property type="component" value="Unassembled WGS sequence"/>
</dbReference>
<name>A0A6A4HF08_9AGAR</name>
<evidence type="ECO:0000256" key="21">
    <source>
        <dbReference type="SAM" id="MobiDB-lite"/>
    </source>
</evidence>